<name>A0A655ZW45_VIBCL</name>
<gene>
    <name evidence="1" type="ORF">ERS013200_02142</name>
</gene>
<dbReference type="Proteomes" id="UP000041770">
    <property type="component" value="Unassembled WGS sequence"/>
</dbReference>
<sequence>MHRAVVQHFVVNLIGENHQLVLASNLDDFQQEITTVNRTGWVIGVDQHNATGFRGDFAANIVEVRIPIGFFITDVVHGFAARKCYRGCPQWVIRGRYQHFIAIVEQGLHRHHDKL</sequence>
<organism evidence="1 2">
    <name type="scientific">Vibrio cholerae</name>
    <dbReference type="NCBI Taxonomy" id="666"/>
    <lineage>
        <taxon>Bacteria</taxon>
        <taxon>Pseudomonadati</taxon>
        <taxon>Pseudomonadota</taxon>
        <taxon>Gammaproteobacteria</taxon>
        <taxon>Vibrionales</taxon>
        <taxon>Vibrionaceae</taxon>
        <taxon>Vibrio</taxon>
    </lineage>
</organism>
<protein>
    <submittedName>
        <fullName evidence="1">Uncharacterized protein</fullName>
    </submittedName>
</protein>
<dbReference type="EMBL" id="CWQY01000013">
    <property type="protein sequence ID" value="CSC73824.1"/>
    <property type="molecule type" value="Genomic_DNA"/>
</dbReference>
<reference evidence="1 2" key="1">
    <citation type="submission" date="2015-07" db="EMBL/GenBank/DDBJ databases">
        <authorList>
            <consortium name="Pathogen Informatics"/>
        </authorList>
    </citation>
    <scope>NUCLEOTIDE SEQUENCE [LARGE SCALE GENOMIC DNA]</scope>
    <source>
        <strain evidence="1 2">A316</strain>
    </source>
</reference>
<evidence type="ECO:0000313" key="2">
    <source>
        <dbReference type="Proteomes" id="UP000041770"/>
    </source>
</evidence>
<proteinExistence type="predicted"/>
<dbReference type="AlphaFoldDB" id="A0A655ZW45"/>
<evidence type="ECO:0000313" key="1">
    <source>
        <dbReference type="EMBL" id="CSC73824.1"/>
    </source>
</evidence>
<accession>A0A655ZW45</accession>